<dbReference type="SUPFAM" id="SSF48452">
    <property type="entry name" value="TPR-like"/>
    <property type="match status" value="3"/>
</dbReference>
<dbReference type="Gene3D" id="3.40.50.300">
    <property type="entry name" value="P-loop containing nucleotide triphosphate hydrolases"/>
    <property type="match status" value="1"/>
</dbReference>
<evidence type="ECO:0000256" key="2">
    <source>
        <dbReference type="ARBA" id="ARBA00022737"/>
    </source>
</evidence>
<dbReference type="InterPro" id="IPR005158">
    <property type="entry name" value="BTAD"/>
</dbReference>
<evidence type="ECO:0000313" key="9">
    <source>
        <dbReference type="EMBL" id="PRY29844.1"/>
    </source>
</evidence>
<reference evidence="9 10" key="1">
    <citation type="submission" date="2018-03" db="EMBL/GenBank/DDBJ databases">
        <title>Genomic Encyclopedia of Archaeal and Bacterial Type Strains, Phase II (KMG-II): from individual species to whole genera.</title>
        <authorList>
            <person name="Goeker M."/>
        </authorList>
    </citation>
    <scope>NUCLEOTIDE SEQUENCE [LARGE SCALE GENOMIC DNA]</scope>
    <source>
        <strain evidence="9 10">DSM 45348</strain>
    </source>
</reference>
<evidence type="ECO:0000256" key="1">
    <source>
        <dbReference type="ARBA" id="ARBA00005820"/>
    </source>
</evidence>
<organism evidence="9 10">
    <name type="scientific">Pseudosporangium ferrugineum</name>
    <dbReference type="NCBI Taxonomy" id="439699"/>
    <lineage>
        <taxon>Bacteria</taxon>
        <taxon>Bacillati</taxon>
        <taxon>Actinomycetota</taxon>
        <taxon>Actinomycetes</taxon>
        <taxon>Micromonosporales</taxon>
        <taxon>Micromonosporaceae</taxon>
        <taxon>Pseudosporangium</taxon>
    </lineage>
</organism>
<dbReference type="Proteomes" id="UP000239209">
    <property type="component" value="Unassembled WGS sequence"/>
</dbReference>
<dbReference type="PROSITE" id="PS51755">
    <property type="entry name" value="OMPR_PHOB"/>
    <property type="match status" value="1"/>
</dbReference>
<feature type="region of interest" description="Disordered" evidence="7">
    <location>
        <begin position="958"/>
        <end position="982"/>
    </location>
</feature>
<evidence type="ECO:0000256" key="5">
    <source>
        <dbReference type="ARBA" id="ARBA00023163"/>
    </source>
</evidence>
<evidence type="ECO:0000256" key="3">
    <source>
        <dbReference type="ARBA" id="ARBA00023015"/>
    </source>
</evidence>
<proteinExistence type="inferred from homology"/>
<dbReference type="InterPro" id="IPR011990">
    <property type="entry name" value="TPR-like_helical_dom_sf"/>
</dbReference>
<keyword evidence="5" id="KW-0804">Transcription</keyword>
<comment type="caution">
    <text evidence="9">The sequence shown here is derived from an EMBL/GenBank/DDBJ whole genome shotgun (WGS) entry which is preliminary data.</text>
</comment>
<dbReference type="InterPro" id="IPR016032">
    <property type="entry name" value="Sig_transdc_resp-reg_C-effctor"/>
</dbReference>
<dbReference type="Pfam" id="PF00486">
    <property type="entry name" value="Trans_reg_C"/>
    <property type="match status" value="1"/>
</dbReference>
<dbReference type="SMART" id="SM01043">
    <property type="entry name" value="BTAD"/>
    <property type="match status" value="1"/>
</dbReference>
<dbReference type="EMBL" id="PVZG01000005">
    <property type="protein sequence ID" value="PRY29844.1"/>
    <property type="molecule type" value="Genomic_DNA"/>
</dbReference>
<keyword evidence="2" id="KW-0677">Repeat</keyword>
<dbReference type="Pfam" id="PF03704">
    <property type="entry name" value="BTAD"/>
    <property type="match status" value="1"/>
</dbReference>
<dbReference type="Pfam" id="PF00931">
    <property type="entry name" value="NB-ARC"/>
    <property type="match status" value="1"/>
</dbReference>
<dbReference type="PANTHER" id="PTHR35807">
    <property type="entry name" value="TRANSCRIPTIONAL REGULATOR REDD-RELATED"/>
    <property type="match status" value="1"/>
</dbReference>
<evidence type="ECO:0000259" key="8">
    <source>
        <dbReference type="PROSITE" id="PS51755"/>
    </source>
</evidence>
<dbReference type="InterPro" id="IPR001867">
    <property type="entry name" value="OmpR/PhoB-type_DNA-bd"/>
</dbReference>
<keyword evidence="10" id="KW-1185">Reference proteome</keyword>
<dbReference type="SUPFAM" id="SSF46894">
    <property type="entry name" value="C-terminal effector domain of the bipartite response regulators"/>
    <property type="match status" value="1"/>
</dbReference>
<evidence type="ECO:0000313" key="10">
    <source>
        <dbReference type="Proteomes" id="UP000239209"/>
    </source>
</evidence>
<dbReference type="GO" id="GO:0003677">
    <property type="term" value="F:DNA binding"/>
    <property type="evidence" value="ECO:0007669"/>
    <property type="project" value="UniProtKB-UniRule"/>
</dbReference>
<feature type="compositionally biased region" description="Pro residues" evidence="7">
    <location>
        <begin position="258"/>
        <end position="269"/>
    </location>
</feature>
<protein>
    <submittedName>
        <fullName evidence="9">DNA-binding SARP family transcriptional activator</fullName>
    </submittedName>
</protein>
<feature type="domain" description="OmpR/PhoB-type" evidence="8">
    <location>
        <begin position="1"/>
        <end position="93"/>
    </location>
</feature>
<dbReference type="Gene3D" id="1.25.40.10">
    <property type="entry name" value="Tetratricopeptide repeat domain"/>
    <property type="match status" value="2"/>
</dbReference>
<dbReference type="InterPro" id="IPR027417">
    <property type="entry name" value="P-loop_NTPase"/>
</dbReference>
<dbReference type="RefSeq" id="WP_106126549.1">
    <property type="nucleotide sequence ID" value="NZ_PVZG01000005.1"/>
</dbReference>
<dbReference type="InterPro" id="IPR051677">
    <property type="entry name" value="AfsR-DnrI-RedD_regulator"/>
</dbReference>
<gene>
    <name evidence="9" type="ORF">CLV70_10512</name>
</gene>
<dbReference type="PRINTS" id="PR00364">
    <property type="entry name" value="DISEASERSIST"/>
</dbReference>
<evidence type="ECO:0000256" key="7">
    <source>
        <dbReference type="SAM" id="MobiDB-lite"/>
    </source>
</evidence>
<name>A0A2T0S8T3_9ACTN</name>
<keyword evidence="3" id="KW-0805">Transcription regulation</keyword>
<evidence type="ECO:0000256" key="4">
    <source>
        <dbReference type="ARBA" id="ARBA00023125"/>
    </source>
</evidence>
<sequence length="982" mass="104958">MELQILGPLRASVADRDIPLGGRRNRAILGVLALEANRLVPTERLLDAVWEGRAPSTARSQVQICVSALRRSFTEADAPDVIRTQAPGYLLRTAPGQLDAAVFDDLVIRAGLLVENGHDADAATELRRALALWRGPALGGLLGRMLEAGARRLEERRLAATEECLRLELALGRHATVIDELRALVDEHPLRETLHCHLMLALYRAGRQAEALQAYRSARGILVDEFGIEPSAELRHLERDILRGSVAPGPAAPRRRPAAPPGGRPPIPRQLPAGVADLTGRQEAVAELTRLLSAPAPGLSVPVIAVTGTGGVGKTVLAVHVAHQLSDMFPDGQLFVNLGGATPAADPSEVLRRFLRALGVPDAAVPDGLDQRAEIYRSLLADRRVLVVLDDVAEETQLPALMPGSASCRVLVTARSRLPGLPGAHRVEVGMLHRAEAVQLLARIAGADRVRADPATADEIAGLCGGLPLAVRVAGARLAARPHWPLARLADRLAGEAGRFDELEHGATSVRATLGSSLQGVRPEDRRLLSRLALLEVPSLAAWMGTAVLGAGATDLEESLERLVEAQLLEVCPEDRAMVRYRVPELVRVFARERTVRERPAAEIEELHRRFAGVLLGLAEEAYRRQYGGDRVLSPGTAPRPALPPRWVDDLLATPGAWLDAERMTLVSAVRQTAALDWDEVCWELALAAAAGFEARGLVDLWTRSAMAAAECVQRTGNVRGTAAMDCSIGAALLWQGRFTEATERLDGARAGFERCADGHGEALALRLLAHADRVAGRVRLARRRYDQALKGFRTPPNPAGQSQVLTDIAALLPGEQAAHLLSEALTISRMTGARRPEARALHGAGEAALRDGEPEAAVKAFVRSLRVARHVGDRYGETQAVLGLGLADLLAGRHEPARTRVSAALDAAREIGARLLEGHALLALSRVDAAQGRTTLAGRRLAKAGEILGAAQEAVPAAGEVRAPVSHPSWSRPGPRTARSA</sequence>
<feature type="DNA-binding region" description="OmpR/PhoB-type" evidence="6">
    <location>
        <begin position="1"/>
        <end position="93"/>
    </location>
</feature>
<comment type="similarity">
    <text evidence="1">Belongs to the AfsR/DnrI/RedD regulatory family.</text>
</comment>
<dbReference type="Gene3D" id="1.10.8.430">
    <property type="entry name" value="Helical domain of apoptotic protease-activating factors"/>
    <property type="match status" value="1"/>
</dbReference>
<dbReference type="OrthoDB" id="7628974at2"/>
<dbReference type="InterPro" id="IPR036388">
    <property type="entry name" value="WH-like_DNA-bd_sf"/>
</dbReference>
<dbReference type="GO" id="GO:0006355">
    <property type="term" value="P:regulation of DNA-templated transcription"/>
    <property type="evidence" value="ECO:0007669"/>
    <property type="project" value="InterPro"/>
</dbReference>
<dbReference type="Gene3D" id="1.10.10.10">
    <property type="entry name" value="Winged helix-like DNA-binding domain superfamily/Winged helix DNA-binding domain"/>
    <property type="match status" value="1"/>
</dbReference>
<dbReference type="InterPro" id="IPR002182">
    <property type="entry name" value="NB-ARC"/>
</dbReference>
<keyword evidence="4 6" id="KW-0238">DNA-binding</keyword>
<evidence type="ECO:0000256" key="6">
    <source>
        <dbReference type="PROSITE-ProRule" id="PRU01091"/>
    </source>
</evidence>
<dbReference type="AlphaFoldDB" id="A0A2T0S8T3"/>
<dbReference type="SMART" id="SM00862">
    <property type="entry name" value="Trans_reg_C"/>
    <property type="match status" value="1"/>
</dbReference>
<feature type="region of interest" description="Disordered" evidence="7">
    <location>
        <begin position="245"/>
        <end position="273"/>
    </location>
</feature>
<dbReference type="GO" id="GO:0000160">
    <property type="term" value="P:phosphorelay signal transduction system"/>
    <property type="evidence" value="ECO:0007669"/>
    <property type="project" value="InterPro"/>
</dbReference>
<dbReference type="InterPro" id="IPR042197">
    <property type="entry name" value="Apaf_helical"/>
</dbReference>
<dbReference type="CDD" id="cd15831">
    <property type="entry name" value="BTAD"/>
    <property type="match status" value="1"/>
</dbReference>
<dbReference type="SUPFAM" id="SSF52540">
    <property type="entry name" value="P-loop containing nucleoside triphosphate hydrolases"/>
    <property type="match status" value="1"/>
</dbReference>
<dbReference type="GO" id="GO:0043531">
    <property type="term" value="F:ADP binding"/>
    <property type="evidence" value="ECO:0007669"/>
    <property type="project" value="InterPro"/>
</dbReference>
<dbReference type="PANTHER" id="PTHR35807:SF1">
    <property type="entry name" value="TRANSCRIPTIONAL REGULATOR REDD"/>
    <property type="match status" value="1"/>
</dbReference>
<accession>A0A2T0S8T3</accession>